<keyword evidence="3" id="KW-1185">Reference proteome</keyword>
<reference evidence="2 3" key="1">
    <citation type="submission" date="2020-07" db="EMBL/GenBank/DDBJ databases">
        <title>Bacterium isolated from marine sediment.</title>
        <authorList>
            <person name="Shang D."/>
            <person name="Du Z.-J."/>
        </authorList>
    </citation>
    <scope>NUCLEOTIDE SEQUENCE [LARGE SCALE GENOMIC DNA]</scope>
    <source>
        <strain evidence="2 3">S7007</strain>
    </source>
</reference>
<proteinExistence type="predicted"/>
<evidence type="ECO:0000313" key="2">
    <source>
        <dbReference type="EMBL" id="MBA6155476.1"/>
    </source>
</evidence>
<name>A0A839AM20_9FLAO</name>
<feature type="region of interest" description="Disordered" evidence="1">
    <location>
        <begin position="1"/>
        <end position="22"/>
    </location>
</feature>
<protein>
    <submittedName>
        <fullName evidence="2">Uncharacterized protein</fullName>
    </submittedName>
</protein>
<organism evidence="2 3">
    <name type="scientific">Tenacibaculum pelagium</name>
    <dbReference type="NCBI Taxonomy" id="2759527"/>
    <lineage>
        <taxon>Bacteria</taxon>
        <taxon>Pseudomonadati</taxon>
        <taxon>Bacteroidota</taxon>
        <taxon>Flavobacteriia</taxon>
        <taxon>Flavobacteriales</taxon>
        <taxon>Flavobacteriaceae</taxon>
        <taxon>Tenacibaculum</taxon>
    </lineage>
</organism>
<dbReference type="EMBL" id="JACGLS010000001">
    <property type="protein sequence ID" value="MBA6155476.1"/>
    <property type="molecule type" value="Genomic_DNA"/>
</dbReference>
<sequence>MKGYNIKYGNDNEQTQTVPKWDFGGDKPWTNSIWNKIIKSLEELDHSNYPLIISDLDNVNEKELILENKNELEEWMKNAFK</sequence>
<evidence type="ECO:0000313" key="3">
    <source>
        <dbReference type="Proteomes" id="UP000563906"/>
    </source>
</evidence>
<gene>
    <name evidence="2" type="ORF">H3Z83_02920</name>
</gene>
<comment type="caution">
    <text evidence="2">The sequence shown here is derived from an EMBL/GenBank/DDBJ whole genome shotgun (WGS) entry which is preliminary data.</text>
</comment>
<dbReference type="AlphaFoldDB" id="A0A839AM20"/>
<dbReference type="Proteomes" id="UP000563906">
    <property type="component" value="Unassembled WGS sequence"/>
</dbReference>
<accession>A0A839AM20</accession>
<evidence type="ECO:0000256" key="1">
    <source>
        <dbReference type="SAM" id="MobiDB-lite"/>
    </source>
</evidence>